<dbReference type="GO" id="GO:0005886">
    <property type="term" value="C:plasma membrane"/>
    <property type="evidence" value="ECO:0007669"/>
    <property type="project" value="UniProtKB-SubCell"/>
</dbReference>
<proteinExistence type="inferred from homology"/>
<accession>A0A7S3L275</accession>
<keyword evidence="5 8" id="KW-1133">Transmembrane helix</keyword>
<evidence type="ECO:0000256" key="7">
    <source>
        <dbReference type="SAM" id="MobiDB-lite"/>
    </source>
</evidence>
<protein>
    <recommendedName>
        <fullName evidence="10">Sodium-dependent phosphate transport protein 2B</fullName>
    </recommendedName>
</protein>
<dbReference type="PANTHER" id="PTHR10010:SF46">
    <property type="entry name" value="SODIUM-DEPENDENT PHOSPHATE TRANSPORT PROTEIN 2B"/>
    <property type="match status" value="1"/>
</dbReference>
<evidence type="ECO:0000256" key="8">
    <source>
        <dbReference type="SAM" id="Phobius"/>
    </source>
</evidence>
<dbReference type="InterPro" id="IPR003841">
    <property type="entry name" value="Na/Pi_transpt"/>
</dbReference>
<feature type="transmembrane region" description="Helical" evidence="8">
    <location>
        <begin position="115"/>
        <end position="139"/>
    </location>
</feature>
<dbReference type="EMBL" id="HBIM01002758">
    <property type="protein sequence ID" value="CAE0404263.1"/>
    <property type="molecule type" value="Transcribed_RNA"/>
</dbReference>
<feature type="region of interest" description="Disordered" evidence="7">
    <location>
        <begin position="1"/>
        <end position="35"/>
    </location>
</feature>
<feature type="transmembrane region" description="Helical" evidence="8">
    <location>
        <begin position="465"/>
        <end position="492"/>
    </location>
</feature>
<feature type="transmembrane region" description="Helical" evidence="8">
    <location>
        <begin position="68"/>
        <end position="89"/>
    </location>
</feature>
<reference evidence="9" key="1">
    <citation type="submission" date="2021-01" db="EMBL/GenBank/DDBJ databases">
        <authorList>
            <person name="Corre E."/>
            <person name="Pelletier E."/>
            <person name="Niang G."/>
            <person name="Scheremetjew M."/>
            <person name="Finn R."/>
            <person name="Kale V."/>
            <person name="Holt S."/>
            <person name="Cochrane G."/>
            <person name="Meng A."/>
            <person name="Brown T."/>
            <person name="Cohen L."/>
        </authorList>
    </citation>
    <scope>NUCLEOTIDE SEQUENCE</scope>
    <source>
        <strain evidence="9">CCMP127</strain>
    </source>
</reference>
<feature type="transmembrane region" description="Helical" evidence="8">
    <location>
        <begin position="192"/>
        <end position="211"/>
    </location>
</feature>
<dbReference type="AlphaFoldDB" id="A0A7S3L275"/>
<dbReference type="GO" id="GO:0005436">
    <property type="term" value="F:sodium:phosphate symporter activity"/>
    <property type="evidence" value="ECO:0007669"/>
    <property type="project" value="InterPro"/>
</dbReference>
<evidence type="ECO:0000256" key="2">
    <source>
        <dbReference type="ARBA" id="ARBA00005808"/>
    </source>
</evidence>
<dbReference type="PANTHER" id="PTHR10010">
    <property type="entry name" value="SOLUTE CARRIER FAMILY 34 SODIUM PHOSPHATE , MEMBER 2-RELATED"/>
    <property type="match status" value="1"/>
</dbReference>
<gene>
    <name evidence="9" type="ORF">ACOF00016_LOCUS2416</name>
</gene>
<feature type="region of interest" description="Disordered" evidence="7">
    <location>
        <begin position="565"/>
        <end position="592"/>
    </location>
</feature>
<evidence type="ECO:0000313" key="9">
    <source>
        <dbReference type="EMBL" id="CAE0404263.1"/>
    </source>
</evidence>
<feature type="transmembrane region" description="Helical" evidence="8">
    <location>
        <begin position="151"/>
        <end position="172"/>
    </location>
</feature>
<dbReference type="NCBIfam" id="NF037997">
    <property type="entry name" value="Na_Pi_symport"/>
    <property type="match status" value="1"/>
</dbReference>
<keyword evidence="4 8" id="KW-0812">Transmembrane</keyword>
<comment type="similarity">
    <text evidence="2">Belongs to the SLC34A transporter family.</text>
</comment>
<evidence type="ECO:0000256" key="4">
    <source>
        <dbReference type="ARBA" id="ARBA00022692"/>
    </source>
</evidence>
<feature type="transmembrane region" description="Helical" evidence="8">
    <location>
        <begin position="425"/>
        <end position="445"/>
    </location>
</feature>
<evidence type="ECO:0000256" key="1">
    <source>
        <dbReference type="ARBA" id="ARBA00004651"/>
    </source>
</evidence>
<feature type="transmembrane region" description="Helical" evidence="8">
    <location>
        <begin position="398"/>
        <end position="419"/>
    </location>
</feature>
<keyword evidence="6 8" id="KW-0472">Membrane</keyword>
<evidence type="ECO:0000256" key="5">
    <source>
        <dbReference type="ARBA" id="ARBA00022989"/>
    </source>
</evidence>
<evidence type="ECO:0000256" key="6">
    <source>
        <dbReference type="ARBA" id="ARBA00023136"/>
    </source>
</evidence>
<feature type="transmembrane region" description="Helical" evidence="8">
    <location>
        <begin position="359"/>
        <end position="386"/>
    </location>
</feature>
<feature type="transmembrane region" description="Helical" evidence="8">
    <location>
        <begin position="498"/>
        <end position="519"/>
    </location>
</feature>
<comment type="subcellular location">
    <subcellularLocation>
        <location evidence="1">Cell membrane</location>
        <topology evidence="1">Multi-pass membrane protein</topology>
    </subcellularLocation>
</comment>
<dbReference type="GO" id="GO:0044341">
    <property type="term" value="P:sodium-dependent phosphate transport"/>
    <property type="evidence" value="ECO:0007669"/>
    <property type="project" value="InterPro"/>
</dbReference>
<keyword evidence="3" id="KW-1003">Cell membrane</keyword>
<evidence type="ECO:0008006" key="10">
    <source>
        <dbReference type="Google" id="ProtNLM"/>
    </source>
</evidence>
<evidence type="ECO:0000256" key="3">
    <source>
        <dbReference type="ARBA" id="ARBA00022475"/>
    </source>
</evidence>
<sequence>MTDAELAGKTTETVEDTENPVKEEKGREDRATSSMHFGDSNFEVAEEYGDASWSEVCNACCVHSPEEWGMIALGLFGVVFFLYFFLLGLELLGSGAKVMSGCKAGELFGDNPNPIAGLMVGILATVLLQSSSTTTSIIVSLVGSAIDVDQGIFMVMGANIGTSVTNTIVAMGQMGDGDQLERAFAGATVHDMFNFLSVGVLLPLEVATGYLHALTKAMTKNASPKDDEDWEGPIKKIVSPLGKKIIIANKKVTNGIALNNTLSCDDFYPMHCDPTIDPPTYKSCDGKFGLVGCDKDNNYCPAFFVADATAEDDKVSGGVVFFIGIIIIFTCLLGIVAILQKLLLGMSTRIIYKATDINGYIAIAIGAGITMVVQSSSITTSALTPLVGMGALRLEQMFPLTLGANIGTTLTGILASLVSDSVKSLQVALAHLMFNVTGIVIFYPIPYMRQIPLNLARKLGKATRLWRGFPIVYIAVMFVLFPLFFLGLSALFEKDSKGFKVLGSFLVVIIGLVLTYVVYWCKFKGGDEQCSNCLSTRERKRVAIRDLPDDMEYLKAKMVAIIEHTGLPDDDNKDEKNEKPQSSSQESDEIDA</sequence>
<feature type="transmembrane region" description="Helical" evidence="8">
    <location>
        <begin position="319"/>
        <end position="339"/>
    </location>
</feature>
<name>A0A7S3L275_9STRA</name>
<dbReference type="Pfam" id="PF02690">
    <property type="entry name" value="Na_Pi_cotrans"/>
    <property type="match status" value="2"/>
</dbReference>
<feature type="compositionally biased region" description="Basic and acidic residues" evidence="7">
    <location>
        <begin position="19"/>
        <end position="31"/>
    </location>
</feature>
<organism evidence="9">
    <name type="scientific">Amphora coffeiformis</name>
    <dbReference type="NCBI Taxonomy" id="265554"/>
    <lineage>
        <taxon>Eukaryota</taxon>
        <taxon>Sar</taxon>
        <taxon>Stramenopiles</taxon>
        <taxon>Ochrophyta</taxon>
        <taxon>Bacillariophyta</taxon>
        <taxon>Bacillariophyceae</taxon>
        <taxon>Bacillariophycidae</taxon>
        <taxon>Thalassiophysales</taxon>
        <taxon>Catenulaceae</taxon>
        <taxon>Amphora</taxon>
    </lineage>
</organism>